<sequence>MKQPALAKKVASLRIEKGLTQAELAEMCNVTVRTIQRIESAEVEPEALR</sequence>
<gene>
    <name evidence="2" type="ORF">HZF10_00150</name>
</gene>
<dbReference type="EMBL" id="JACBJI010000001">
    <property type="protein sequence ID" value="NYA69311.1"/>
    <property type="molecule type" value="Genomic_DNA"/>
</dbReference>
<dbReference type="AlphaFoldDB" id="A0A7Y8XYJ7"/>
<dbReference type="Pfam" id="PF01381">
    <property type="entry name" value="HTH_3"/>
    <property type="match status" value="1"/>
</dbReference>
<name>A0A7Y8XYJ7_9FLAO</name>
<dbReference type="SUPFAM" id="SSF47413">
    <property type="entry name" value="lambda repressor-like DNA-binding domains"/>
    <property type="match status" value="1"/>
</dbReference>
<keyword evidence="3" id="KW-1185">Reference proteome</keyword>
<dbReference type="CDD" id="cd00093">
    <property type="entry name" value="HTH_XRE"/>
    <property type="match status" value="1"/>
</dbReference>
<proteinExistence type="predicted"/>
<evidence type="ECO:0000313" key="2">
    <source>
        <dbReference type="EMBL" id="NYA69311.1"/>
    </source>
</evidence>
<dbReference type="RefSeq" id="WP_176004135.1">
    <property type="nucleotide sequence ID" value="NZ_JABWMI010000001.1"/>
</dbReference>
<evidence type="ECO:0000259" key="1">
    <source>
        <dbReference type="PROSITE" id="PS50943"/>
    </source>
</evidence>
<reference evidence="2 3" key="1">
    <citation type="submission" date="2020-07" db="EMBL/GenBank/DDBJ databases">
        <authorList>
            <person name="Sun Q."/>
        </authorList>
    </citation>
    <scope>NUCLEOTIDE SEQUENCE [LARGE SCALE GENOMIC DNA]</scope>
    <source>
        <strain evidence="2 3">MAH-1</strain>
    </source>
</reference>
<organism evidence="2 3">
    <name type="scientific">Flavobacterium agri</name>
    <dbReference type="NCBI Taxonomy" id="2743471"/>
    <lineage>
        <taxon>Bacteria</taxon>
        <taxon>Pseudomonadati</taxon>
        <taxon>Bacteroidota</taxon>
        <taxon>Flavobacteriia</taxon>
        <taxon>Flavobacteriales</taxon>
        <taxon>Flavobacteriaceae</taxon>
        <taxon>Flavobacterium</taxon>
    </lineage>
</organism>
<dbReference type="InterPro" id="IPR001387">
    <property type="entry name" value="Cro/C1-type_HTH"/>
</dbReference>
<comment type="caution">
    <text evidence="2">The sequence shown here is derived from an EMBL/GenBank/DDBJ whole genome shotgun (WGS) entry which is preliminary data.</text>
</comment>
<accession>A0A7Y8XYJ7</accession>
<dbReference type="Gene3D" id="1.10.260.40">
    <property type="entry name" value="lambda repressor-like DNA-binding domains"/>
    <property type="match status" value="1"/>
</dbReference>
<dbReference type="GO" id="GO:0003677">
    <property type="term" value="F:DNA binding"/>
    <property type="evidence" value="ECO:0007669"/>
    <property type="project" value="InterPro"/>
</dbReference>
<dbReference type="Proteomes" id="UP000535020">
    <property type="component" value="Unassembled WGS sequence"/>
</dbReference>
<dbReference type="PROSITE" id="PS50943">
    <property type="entry name" value="HTH_CROC1"/>
    <property type="match status" value="1"/>
</dbReference>
<evidence type="ECO:0000313" key="3">
    <source>
        <dbReference type="Proteomes" id="UP000535020"/>
    </source>
</evidence>
<protein>
    <submittedName>
        <fullName evidence="2">Helix-turn-helix transcriptional regulator</fullName>
    </submittedName>
</protein>
<feature type="domain" description="HTH cro/C1-type" evidence="1">
    <location>
        <begin position="10"/>
        <end position="45"/>
    </location>
</feature>
<dbReference type="InterPro" id="IPR010982">
    <property type="entry name" value="Lambda_DNA-bd_dom_sf"/>
</dbReference>